<accession>L0GS93</accession>
<reference evidence="1 2" key="1">
    <citation type="submission" date="2011-10" db="EMBL/GenBank/DDBJ databases">
        <title>Complete sequence of plasmid 2 of Pseudomonas stutzeri RCH2.</title>
        <authorList>
            <consortium name="US DOE Joint Genome Institute"/>
            <person name="Lucas S."/>
            <person name="Han J."/>
            <person name="Lapidus A."/>
            <person name="Cheng J.-F."/>
            <person name="Goodwin L."/>
            <person name="Pitluck S."/>
            <person name="Peters L."/>
            <person name="Ovchinnikova G."/>
            <person name="Zeytun A."/>
            <person name="Lu M."/>
            <person name="Detter J.C."/>
            <person name="Han C."/>
            <person name="Tapia R."/>
            <person name="Land M."/>
            <person name="Hauser L."/>
            <person name="Kyrpides N."/>
            <person name="Ivanova N."/>
            <person name="Pagani I."/>
            <person name="Chakraborty R."/>
            <person name="Arkin A."/>
            <person name="Dehal P."/>
            <person name="Wall J."/>
            <person name="Hazen T."/>
            <person name="Woyke T."/>
        </authorList>
    </citation>
    <scope>NUCLEOTIDE SEQUENCE [LARGE SCALE GENOMIC DNA]</scope>
    <source>
        <strain evidence="1 2">RCH2</strain>
        <plasmid evidence="2">Plasmid pPSEST02</plasmid>
    </source>
</reference>
<dbReference type="Proteomes" id="UP000010820">
    <property type="component" value="Plasmid pPSEST02"/>
</dbReference>
<dbReference type="EMBL" id="CP003073">
    <property type="protein sequence ID" value="AGA88871.1"/>
    <property type="molecule type" value="Genomic_DNA"/>
</dbReference>
<evidence type="ECO:0000313" key="1">
    <source>
        <dbReference type="EMBL" id="AGA88871.1"/>
    </source>
</evidence>
<gene>
    <name evidence="1" type="ORF">Psest_4405</name>
</gene>
<proteinExistence type="predicted"/>
<name>L0GS93_STUST</name>
<geneLocation type="plasmid" evidence="1 2">
    <name>pPSEST02</name>
</geneLocation>
<dbReference type="RefSeq" id="WP_015279021.1">
    <property type="nucleotide sequence ID" value="NC_019938.1"/>
</dbReference>
<organism evidence="1 2">
    <name type="scientific">Stutzerimonas stutzeri RCH2</name>
    <dbReference type="NCBI Taxonomy" id="644801"/>
    <lineage>
        <taxon>Bacteria</taxon>
        <taxon>Pseudomonadati</taxon>
        <taxon>Pseudomonadota</taxon>
        <taxon>Gammaproteobacteria</taxon>
        <taxon>Pseudomonadales</taxon>
        <taxon>Pseudomonadaceae</taxon>
        <taxon>Stutzerimonas</taxon>
    </lineage>
</organism>
<evidence type="ECO:0000313" key="2">
    <source>
        <dbReference type="Proteomes" id="UP000010820"/>
    </source>
</evidence>
<dbReference type="PATRIC" id="fig|644801.3.peg.4301"/>
<keyword evidence="1" id="KW-0614">Plasmid</keyword>
<protein>
    <submittedName>
        <fullName evidence="1">Uncharacterized protein</fullName>
    </submittedName>
</protein>
<dbReference type="KEGG" id="psh:Psest_4405"/>
<dbReference type="AlphaFoldDB" id="L0GS93"/>
<dbReference type="HOGENOM" id="CLU_2957243_0_0_6"/>
<sequence>MTPEEFKELRRQEARQTIQAMGLKMTAKPNGLIHIHGRGLDVTVRDLASLQESDFRGAW</sequence>